<feature type="domain" description="HTH marR-type" evidence="4">
    <location>
        <begin position="29"/>
        <end position="161"/>
    </location>
</feature>
<dbReference type="KEGG" id="pstg:E8M01_04915"/>
<keyword evidence="1" id="KW-0805">Transcription regulation</keyword>
<dbReference type="Pfam" id="PF01047">
    <property type="entry name" value="MarR"/>
    <property type="match status" value="1"/>
</dbReference>
<evidence type="ECO:0000313" key="5">
    <source>
        <dbReference type="EMBL" id="QCI63634.1"/>
    </source>
</evidence>
<accession>A0A4D7AQR0</accession>
<dbReference type="PROSITE" id="PS50995">
    <property type="entry name" value="HTH_MARR_2"/>
    <property type="match status" value="1"/>
</dbReference>
<dbReference type="PANTHER" id="PTHR33164:SF105">
    <property type="entry name" value="TRANSCRIPTIONAL REPRESSOR PROTEIN-RELATED"/>
    <property type="match status" value="1"/>
</dbReference>
<proteinExistence type="predicted"/>
<keyword evidence="3" id="KW-0804">Transcription</keyword>
<reference evidence="5 6" key="1">
    <citation type="submission" date="2019-04" db="EMBL/GenBank/DDBJ databases">
        <title>Phreatobacter aquaticus sp. nov.</title>
        <authorList>
            <person name="Choi A."/>
        </authorList>
    </citation>
    <scope>NUCLEOTIDE SEQUENCE [LARGE SCALE GENOMIC DNA]</scope>
    <source>
        <strain evidence="5 6">KCTC 52518</strain>
    </source>
</reference>
<name>A0A4D7AQR0_9HYPH</name>
<dbReference type="AlphaFoldDB" id="A0A4D7AQR0"/>
<dbReference type="GO" id="GO:0006950">
    <property type="term" value="P:response to stress"/>
    <property type="evidence" value="ECO:0007669"/>
    <property type="project" value="TreeGrafter"/>
</dbReference>
<dbReference type="InterPro" id="IPR036390">
    <property type="entry name" value="WH_DNA-bd_sf"/>
</dbReference>
<dbReference type="GO" id="GO:0003677">
    <property type="term" value="F:DNA binding"/>
    <property type="evidence" value="ECO:0007669"/>
    <property type="project" value="UniProtKB-KW"/>
</dbReference>
<dbReference type="PROSITE" id="PS01117">
    <property type="entry name" value="HTH_MARR_1"/>
    <property type="match status" value="1"/>
</dbReference>
<evidence type="ECO:0000256" key="3">
    <source>
        <dbReference type="ARBA" id="ARBA00023163"/>
    </source>
</evidence>
<dbReference type="Gene3D" id="1.10.10.10">
    <property type="entry name" value="Winged helix-like DNA-binding domain superfamily/Winged helix DNA-binding domain"/>
    <property type="match status" value="1"/>
</dbReference>
<evidence type="ECO:0000256" key="1">
    <source>
        <dbReference type="ARBA" id="ARBA00023015"/>
    </source>
</evidence>
<dbReference type="SUPFAM" id="SSF46785">
    <property type="entry name" value="Winged helix' DNA-binding domain"/>
    <property type="match status" value="1"/>
</dbReference>
<dbReference type="SMART" id="SM00347">
    <property type="entry name" value="HTH_MARR"/>
    <property type="match status" value="1"/>
</dbReference>
<keyword evidence="2" id="KW-0238">DNA-binding</keyword>
<dbReference type="EMBL" id="CP039690">
    <property type="protein sequence ID" value="QCI63634.1"/>
    <property type="molecule type" value="Genomic_DNA"/>
</dbReference>
<dbReference type="InterPro" id="IPR039422">
    <property type="entry name" value="MarR/SlyA-like"/>
</dbReference>
<dbReference type="InterPro" id="IPR036388">
    <property type="entry name" value="WH-like_DNA-bd_sf"/>
</dbReference>
<evidence type="ECO:0000313" key="6">
    <source>
        <dbReference type="Proteomes" id="UP000298781"/>
    </source>
</evidence>
<dbReference type="GO" id="GO:0003700">
    <property type="term" value="F:DNA-binding transcription factor activity"/>
    <property type="evidence" value="ECO:0007669"/>
    <property type="project" value="InterPro"/>
</dbReference>
<dbReference type="InterPro" id="IPR023187">
    <property type="entry name" value="Tscrpt_reg_MarR-type_CS"/>
</dbReference>
<keyword evidence="6" id="KW-1185">Reference proteome</keyword>
<sequence length="165" mass="18169">MQIVSTCICSYFSPMSDGSLGSAATTPPSACTGVRIRKVARLVSHIFDQHLEPHGLTVTQFGLLGQLKSDDGVGIGMLAERMVMDPTSLTRTLRPLERQGFVRLAHDPRDRRHRRLHLTPEGRAVYEAARPAWLAGQRQIDQALGGTDATTLNALLDRTIERLAR</sequence>
<evidence type="ECO:0000256" key="2">
    <source>
        <dbReference type="ARBA" id="ARBA00023125"/>
    </source>
</evidence>
<evidence type="ECO:0000259" key="4">
    <source>
        <dbReference type="PROSITE" id="PS50995"/>
    </source>
</evidence>
<dbReference type="InterPro" id="IPR000835">
    <property type="entry name" value="HTH_MarR-typ"/>
</dbReference>
<dbReference type="PANTHER" id="PTHR33164">
    <property type="entry name" value="TRANSCRIPTIONAL REGULATOR, MARR FAMILY"/>
    <property type="match status" value="1"/>
</dbReference>
<organism evidence="5 6">
    <name type="scientific">Phreatobacter stygius</name>
    <dbReference type="NCBI Taxonomy" id="1940610"/>
    <lineage>
        <taxon>Bacteria</taxon>
        <taxon>Pseudomonadati</taxon>
        <taxon>Pseudomonadota</taxon>
        <taxon>Alphaproteobacteria</taxon>
        <taxon>Hyphomicrobiales</taxon>
        <taxon>Phreatobacteraceae</taxon>
        <taxon>Phreatobacter</taxon>
    </lineage>
</organism>
<gene>
    <name evidence="5" type="ORF">E8M01_04915</name>
</gene>
<dbReference type="OrthoDB" id="7359569at2"/>
<protein>
    <submittedName>
        <fullName evidence="5">Winged helix-turn-helix transcriptional regulator</fullName>
    </submittedName>
</protein>
<dbReference type="Proteomes" id="UP000298781">
    <property type="component" value="Chromosome"/>
</dbReference>